<evidence type="ECO:0000256" key="8">
    <source>
        <dbReference type="RuleBase" id="RU365092"/>
    </source>
</evidence>
<feature type="transmembrane region" description="Helical" evidence="8">
    <location>
        <begin position="210"/>
        <end position="227"/>
    </location>
</feature>
<dbReference type="STRING" id="1121395.SAMN02745215_04738"/>
<accession>A0A1M7UVF7</accession>
<evidence type="ECO:0000256" key="7">
    <source>
        <dbReference type="ARBA" id="ARBA00023136"/>
    </source>
</evidence>
<feature type="transmembrane region" description="Helical" evidence="8">
    <location>
        <begin position="79"/>
        <end position="106"/>
    </location>
</feature>
<dbReference type="Proteomes" id="UP000184010">
    <property type="component" value="Unassembled WGS sequence"/>
</dbReference>
<dbReference type="GO" id="GO:0015295">
    <property type="term" value="F:solute:proton symporter activity"/>
    <property type="evidence" value="ECO:0007669"/>
    <property type="project" value="TreeGrafter"/>
</dbReference>
<dbReference type="PANTHER" id="PTHR30003:SF0">
    <property type="entry name" value="GLYCOLATE PERMEASE GLCA-RELATED"/>
    <property type="match status" value="1"/>
</dbReference>
<sequence>MTYFQNYNPTENVYLSTFLAALPIIVLLYLLALHPHKDKQGHRQLGIFAPYAAILATLVAFCIVTLVMKMPPSIAASSFLFGFFTSGVFPIGWIVFTAIFLYNITVVTGQFEVLKDSIAGITDDRRLQALIIAFSFGAFMEGTSGFGTPVAVCGAIMVGLGFRPMTAAVICLIANTSPVAFGAVGTPIITLSAASGIPEHYLTMMAGRQLVLFSIIVPFWLVATLVFMDKGSWKDVWDVWPATLVCGASFALAQFIFSQMGWTGVINITAGIFSMILTILFLRVWKPKHIMGHADSADNQSKLSETGKFAKHTISEYIKAWTPWALLGSTVFIIGLNSVKTTLNNLFCPTFNWPYLHNLVYHTPPVGSGDTPMAAVFKFNFLTMAGTGILLAALISGFFVLKLSSSQWKAAFSMTISRMKVPLSVICTVLGFGFMTRYSGTDAVLGLAFTKTGAAYPFFASMLGWLGVFLTGSDASSNAMFGNLQRITAEQLGLNPVLIVTANSTGGVMGKIINAQSMVVATVACYKNHHEGMAAVGPIFRAVFWHSLILGILISTFVWAQAYVFPWMQVWMP</sequence>
<evidence type="ECO:0000313" key="10">
    <source>
        <dbReference type="Proteomes" id="UP000184010"/>
    </source>
</evidence>
<feature type="transmembrane region" description="Helical" evidence="8">
    <location>
        <begin position="381"/>
        <end position="401"/>
    </location>
</feature>
<dbReference type="EMBL" id="FRDN01000018">
    <property type="protein sequence ID" value="SHN86915.1"/>
    <property type="molecule type" value="Genomic_DNA"/>
</dbReference>
<evidence type="ECO:0000256" key="1">
    <source>
        <dbReference type="ARBA" id="ARBA00004651"/>
    </source>
</evidence>
<comment type="function">
    <text evidence="8">Uptake of L-lactate across the membrane. Can also transport D-lactate and glycolate.</text>
</comment>
<feature type="transmembrane region" description="Helical" evidence="8">
    <location>
        <begin position="166"/>
        <end position="189"/>
    </location>
</feature>
<gene>
    <name evidence="9" type="ORF">SAMN02745215_04738</name>
</gene>
<feature type="transmembrane region" description="Helical" evidence="8">
    <location>
        <begin position="45"/>
        <end position="67"/>
    </location>
</feature>
<feature type="transmembrane region" description="Helical" evidence="8">
    <location>
        <begin position="543"/>
        <end position="565"/>
    </location>
</feature>
<evidence type="ECO:0000256" key="4">
    <source>
        <dbReference type="ARBA" id="ARBA00022475"/>
    </source>
</evidence>
<keyword evidence="6 8" id="KW-1133">Transmembrane helix</keyword>
<evidence type="ECO:0000313" key="9">
    <source>
        <dbReference type="EMBL" id="SHN86915.1"/>
    </source>
</evidence>
<comment type="subcellular location">
    <subcellularLocation>
        <location evidence="1 8">Cell membrane</location>
        <topology evidence="1 8">Multi-pass membrane protein</topology>
    </subcellularLocation>
</comment>
<feature type="transmembrane region" description="Helical" evidence="8">
    <location>
        <begin position="421"/>
        <end position="439"/>
    </location>
</feature>
<dbReference type="PANTHER" id="PTHR30003">
    <property type="entry name" value="L-LACTATE PERMEASE"/>
    <property type="match status" value="1"/>
</dbReference>
<feature type="transmembrane region" description="Helical" evidence="8">
    <location>
        <begin position="239"/>
        <end position="257"/>
    </location>
</feature>
<evidence type="ECO:0000256" key="5">
    <source>
        <dbReference type="ARBA" id="ARBA00022692"/>
    </source>
</evidence>
<feature type="transmembrane region" description="Helical" evidence="8">
    <location>
        <begin position="264"/>
        <end position="285"/>
    </location>
</feature>
<protein>
    <recommendedName>
        <fullName evidence="8">L-lactate permease</fullName>
    </recommendedName>
</protein>
<dbReference type="NCBIfam" id="TIGR00795">
    <property type="entry name" value="lctP"/>
    <property type="match status" value="1"/>
</dbReference>
<feature type="transmembrane region" description="Helical" evidence="8">
    <location>
        <begin position="127"/>
        <end position="160"/>
    </location>
</feature>
<dbReference type="GO" id="GO:0005886">
    <property type="term" value="C:plasma membrane"/>
    <property type="evidence" value="ECO:0007669"/>
    <property type="project" value="UniProtKB-SubCell"/>
</dbReference>
<feature type="transmembrane region" description="Helical" evidence="8">
    <location>
        <begin position="12"/>
        <end position="33"/>
    </location>
</feature>
<dbReference type="Pfam" id="PF02652">
    <property type="entry name" value="Lactate_perm"/>
    <property type="match status" value="1"/>
</dbReference>
<name>A0A1M7UVF7_9FIRM</name>
<dbReference type="RefSeq" id="WP_072774841.1">
    <property type="nucleotide sequence ID" value="NZ_FRDN01000018.1"/>
</dbReference>
<keyword evidence="7 8" id="KW-0472">Membrane</keyword>
<evidence type="ECO:0000256" key="6">
    <source>
        <dbReference type="ARBA" id="ARBA00022989"/>
    </source>
</evidence>
<evidence type="ECO:0000256" key="3">
    <source>
        <dbReference type="ARBA" id="ARBA00022448"/>
    </source>
</evidence>
<evidence type="ECO:0000256" key="2">
    <source>
        <dbReference type="ARBA" id="ARBA00010100"/>
    </source>
</evidence>
<feature type="transmembrane region" description="Helical" evidence="8">
    <location>
        <begin position="454"/>
        <end position="472"/>
    </location>
</feature>
<keyword evidence="3 8" id="KW-0813">Transport</keyword>
<dbReference type="AlphaFoldDB" id="A0A1M7UVF7"/>
<keyword evidence="10" id="KW-1185">Reference proteome</keyword>
<keyword evidence="4 8" id="KW-1003">Cell membrane</keyword>
<reference evidence="10" key="1">
    <citation type="submission" date="2016-12" db="EMBL/GenBank/DDBJ databases">
        <authorList>
            <person name="Varghese N."/>
            <person name="Submissions S."/>
        </authorList>
    </citation>
    <scope>NUCLEOTIDE SEQUENCE [LARGE SCALE GENOMIC DNA]</scope>
    <source>
        <strain evidence="10">DSM 11544</strain>
    </source>
</reference>
<dbReference type="InterPro" id="IPR003804">
    <property type="entry name" value="Lactate_perm"/>
</dbReference>
<dbReference type="GO" id="GO:0015129">
    <property type="term" value="F:lactate transmembrane transporter activity"/>
    <property type="evidence" value="ECO:0007669"/>
    <property type="project" value="UniProtKB-UniRule"/>
</dbReference>
<proteinExistence type="inferred from homology"/>
<organism evidence="9 10">
    <name type="scientific">Desulfitobacterium chlororespirans DSM 11544</name>
    <dbReference type="NCBI Taxonomy" id="1121395"/>
    <lineage>
        <taxon>Bacteria</taxon>
        <taxon>Bacillati</taxon>
        <taxon>Bacillota</taxon>
        <taxon>Clostridia</taxon>
        <taxon>Eubacteriales</taxon>
        <taxon>Desulfitobacteriaceae</taxon>
        <taxon>Desulfitobacterium</taxon>
    </lineage>
</organism>
<keyword evidence="5 8" id="KW-0812">Transmembrane</keyword>
<comment type="similarity">
    <text evidence="2 8">Belongs to the lactate permease family.</text>
</comment>